<dbReference type="OrthoDB" id="2869836at2759"/>
<dbReference type="AlphaFoldDB" id="A0A0C9V6U2"/>
<dbReference type="Pfam" id="PF26607">
    <property type="entry name" value="DUF8189"/>
    <property type="match status" value="1"/>
</dbReference>
<protein>
    <recommendedName>
        <fullName evidence="1">PLL-like beta propeller domain-containing protein</fullName>
    </recommendedName>
</protein>
<name>A0A0C9V6U2_SPHS4</name>
<reference evidence="2 3" key="1">
    <citation type="submission" date="2014-06" db="EMBL/GenBank/DDBJ databases">
        <title>Evolutionary Origins and Diversification of the Mycorrhizal Mutualists.</title>
        <authorList>
            <consortium name="DOE Joint Genome Institute"/>
            <consortium name="Mycorrhizal Genomics Consortium"/>
            <person name="Kohler A."/>
            <person name="Kuo A."/>
            <person name="Nagy L.G."/>
            <person name="Floudas D."/>
            <person name="Copeland A."/>
            <person name="Barry K.W."/>
            <person name="Cichocki N."/>
            <person name="Veneault-Fourrey C."/>
            <person name="LaButti K."/>
            <person name="Lindquist E.A."/>
            <person name="Lipzen A."/>
            <person name="Lundell T."/>
            <person name="Morin E."/>
            <person name="Murat C."/>
            <person name="Riley R."/>
            <person name="Ohm R."/>
            <person name="Sun H."/>
            <person name="Tunlid A."/>
            <person name="Henrissat B."/>
            <person name="Grigoriev I.V."/>
            <person name="Hibbett D.S."/>
            <person name="Martin F."/>
        </authorList>
    </citation>
    <scope>NUCLEOTIDE SEQUENCE [LARGE SCALE GENOMIC DNA]</scope>
    <source>
        <strain evidence="2 3">SS14</strain>
    </source>
</reference>
<dbReference type="Proteomes" id="UP000054279">
    <property type="component" value="Unassembled WGS sequence"/>
</dbReference>
<dbReference type="InterPro" id="IPR058502">
    <property type="entry name" value="PLL-like_beta-prop"/>
</dbReference>
<dbReference type="HOGENOM" id="CLU_056798_0_0_1"/>
<evidence type="ECO:0000259" key="1">
    <source>
        <dbReference type="Pfam" id="PF26607"/>
    </source>
</evidence>
<proteinExistence type="predicted"/>
<feature type="domain" description="PLL-like beta propeller" evidence="1">
    <location>
        <begin position="10"/>
        <end position="325"/>
    </location>
</feature>
<keyword evidence="3" id="KW-1185">Reference proteome</keyword>
<evidence type="ECO:0000313" key="3">
    <source>
        <dbReference type="Proteomes" id="UP000054279"/>
    </source>
</evidence>
<dbReference type="EMBL" id="KN837128">
    <property type="protein sequence ID" value="KIJ42699.1"/>
    <property type="molecule type" value="Genomic_DNA"/>
</dbReference>
<dbReference type="SUPFAM" id="SSF89372">
    <property type="entry name" value="Fucose-specific lectin"/>
    <property type="match status" value="2"/>
</dbReference>
<evidence type="ECO:0000313" key="2">
    <source>
        <dbReference type="EMBL" id="KIJ42699.1"/>
    </source>
</evidence>
<accession>A0A0C9V6U2</accession>
<sequence>MVAYAPQLMRGFGLGYDNALWSQRNNPPNDVGWTGWGQVTPGRQFVYDPVSVSRIQNEASAFVVDCNGHSLQQLDFKGDAPQPIRDLGGCLTGPPALASSKGGLVHIFHIGTDRGLYYKSWNGTAYTPGQAEYQKLEGTFRDVPAAVSAGEGEVSCFAIGQLDGCLYHQKWTQKGGWEKLEKLSGLWSGSLSAVSDQEGNWDVFGLDLNGKINRVSNRKGQATFSTVTSGPFLTVDAVCCNPGCFDLVTTGLNNSVYHRRCTNGSWTGWQDLRLSVAHRPTPVSHSPGALAVITVDMASITHIRVRDAQYGDWSDAGWISIGGMICARVV</sequence>
<organism evidence="2 3">
    <name type="scientific">Sphaerobolus stellatus (strain SS14)</name>
    <dbReference type="NCBI Taxonomy" id="990650"/>
    <lineage>
        <taxon>Eukaryota</taxon>
        <taxon>Fungi</taxon>
        <taxon>Dikarya</taxon>
        <taxon>Basidiomycota</taxon>
        <taxon>Agaricomycotina</taxon>
        <taxon>Agaricomycetes</taxon>
        <taxon>Phallomycetidae</taxon>
        <taxon>Geastrales</taxon>
        <taxon>Sphaerobolaceae</taxon>
        <taxon>Sphaerobolus</taxon>
    </lineage>
</organism>
<dbReference type="Gene3D" id="2.120.10.70">
    <property type="entry name" value="Fucose-specific lectin"/>
    <property type="match status" value="1"/>
</dbReference>
<gene>
    <name evidence="2" type="ORF">M422DRAFT_48119</name>
</gene>